<organism evidence="2 3">
    <name type="scientific">Bacteroides reticulotermitis</name>
    <dbReference type="NCBI Taxonomy" id="1133319"/>
    <lineage>
        <taxon>Bacteria</taxon>
        <taxon>Pseudomonadati</taxon>
        <taxon>Bacteroidota</taxon>
        <taxon>Bacteroidia</taxon>
        <taxon>Bacteroidales</taxon>
        <taxon>Bacteroidaceae</taxon>
        <taxon>Bacteroides</taxon>
    </lineage>
</organism>
<keyword evidence="3" id="KW-1185">Reference proteome</keyword>
<dbReference type="SUPFAM" id="SSF47413">
    <property type="entry name" value="lambda repressor-like DNA-binding domains"/>
    <property type="match status" value="1"/>
</dbReference>
<dbReference type="InterPro" id="IPR010982">
    <property type="entry name" value="Lambda_DNA-bd_dom_sf"/>
</dbReference>
<dbReference type="AlphaFoldDB" id="A0A840D2C6"/>
<dbReference type="SMART" id="SM00530">
    <property type="entry name" value="HTH_XRE"/>
    <property type="match status" value="1"/>
</dbReference>
<reference evidence="2" key="1">
    <citation type="submission" date="2020-08" db="EMBL/GenBank/DDBJ databases">
        <title>Genomic Encyclopedia of Type Strains, Phase IV (KMG-IV): sequencing the most valuable type-strain genomes for metagenomic binning, comparative biology and taxonomic classification.</title>
        <authorList>
            <person name="Goeker M."/>
        </authorList>
    </citation>
    <scope>NUCLEOTIDE SEQUENCE [LARGE SCALE GENOMIC DNA]</scope>
    <source>
        <strain evidence="2">DSM 105720</strain>
    </source>
</reference>
<gene>
    <name evidence="2" type="ORF">GGR06_004051</name>
</gene>
<dbReference type="RefSeq" id="WP_044165245.1">
    <property type="nucleotide sequence ID" value="NZ_JACIER010000024.1"/>
</dbReference>
<dbReference type="Gene3D" id="1.10.260.40">
    <property type="entry name" value="lambda repressor-like DNA-binding domains"/>
    <property type="match status" value="1"/>
</dbReference>
<evidence type="ECO:0000313" key="3">
    <source>
        <dbReference type="Proteomes" id="UP000560658"/>
    </source>
</evidence>
<protein>
    <submittedName>
        <fullName evidence="2">Transcriptional regulator with XRE-family HTH domain</fullName>
    </submittedName>
</protein>
<name>A0A840D2C6_9BACE</name>
<dbReference type="CDD" id="cd00093">
    <property type="entry name" value="HTH_XRE"/>
    <property type="match status" value="1"/>
</dbReference>
<evidence type="ECO:0000259" key="1">
    <source>
        <dbReference type="PROSITE" id="PS50943"/>
    </source>
</evidence>
<evidence type="ECO:0000313" key="2">
    <source>
        <dbReference type="EMBL" id="MBB4046220.1"/>
    </source>
</evidence>
<dbReference type="GO" id="GO:0003677">
    <property type="term" value="F:DNA binding"/>
    <property type="evidence" value="ECO:0007669"/>
    <property type="project" value="InterPro"/>
</dbReference>
<dbReference type="InterPro" id="IPR001387">
    <property type="entry name" value="Cro/C1-type_HTH"/>
</dbReference>
<comment type="caution">
    <text evidence="2">The sequence shown here is derived from an EMBL/GenBank/DDBJ whole genome shotgun (WGS) entry which is preliminary data.</text>
</comment>
<dbReference type="Proteomes" id="UP000560658">
    <property type="component" value="Unassembled WGS sequence"/>
</dbReference>
<dbReference type="Pfam" id="PF13443">
    <property type="entry name" value="HTH_26"/>
    <property type="match status" value="1"/>
</dbReference>
<sequence length="72" mass="8482">MHKKELNRLRVVLAEQKVTNKWLAEQIGKSQTTISRWSKNEMQPSIETLNYIASVLKIDIRDLLNPTLKKYE</sequence>
<proteinExistence type="predicted"/>
<dbReference type="PROSITE" id="PS50943">
    <property type="entry name" value="HTH_CROC1"/>
    <property type="match status" value="1"/>
</dbReference>
<accession>A0A840D2C6</accession>
<dbReference type="EMBL" id="JACIER010000024">
    <property type="protein sequence ID" value="MBB4046220.1"/>
    <property type="molecule type" value="Genomic_DNA"/>
</dbReference>
<feature type="domain" description="HTH cro/C1-type" evidence="1">
    <location>
        <begin position="23"/>
        <end position="63"/>
    </location>
</feature>